<protein>
    <submittedName>
        <fullName evidence="1">Uncharacterized protein</fullName>
    </submittedName>
</protein>
<comment type="caution">
    <text evidence="1">The sequence shown here is derived from an EMBL/GenBank/DDBJ whole genome shotgun (WGS) entry which is preliminary data.</text>
</comment>
<reference evidence="1 2" key="1">
    <citation type="journal article" date="2019" name="Sci. Rep.">
        <title>Orb-weaving spider Araneus ventricosus genome elucidates the spidroin gene catalogue.</title>
        <authorList>
            <person name="Kono N."/>
            <person name="Nakamura H."/>
            <person name="Ohtoshi R."/>
            <person name="Moran D.A.P."/>
            <person name="Shinohara A."/>
            <person name="Yoshida Y."/>
            <person name="Fujiwara M."/>
            <person name="Mori M."/>
            <person name="Tomita M."/>
            <person name="Arakawa K."/>
        </authorList>
    </citation>
    <scope>NUCLEOTIDE SEQUENCE [LARGE SCALE GENOMIC DNA]</scope>
</reference>
<evidence type="ECO:0000313" key="2">
    <source>
        <dbReference type="Proteomes" id="UP000499080"/>
    </source>
</evidence>
<gene>
    <name evidence="1" type="ORF">AVEN_182537_1</name>
</gene>
<dbReference type="EMBL" id="BGPR01000125">
    <property type="protein sequence ID" value="GBL96961.1"/>
    <property type="molecule type" value="Genomic_DNA"/>
</dbReference>
<evidence type="ECO:0000313" key="1">
    <source>
        <dbReference type="EMBL" id="GBL96961.1"/>
    </source>
</evidence>
<sequence length="96" mass="11267">MEEAQCSEWKEIVDMTFRNICPSISDVRKFWNLRLNLRNSGSRKGMGSCSGLVVQPRFWHWAITNSRPDSTEDKPVHLYDEGYIKGLRESFIINRM</sequence>
<keyword evidence="2" id="KW-1185">Reference proteome</keyword>
<organism evidence="1 2">
    <name type="scientific">Araneus ventricosus</name>
    <name type="common">Orbweaver spider</name>
    <name type="synonym">Epeira ventricosa</name>
    <dbReference type="NCBI Taxonomy" id="182803"/>
    <lineage>
        <taxon>Eukaryota</taxon>
        <taxon>Metazoa</taxon>
        <taxon>Ecdysozoa</taxon>
        <taxon>Arthropoda</taxon>
        <taxon>Chelicerata</taxon>
        <taxon>Arachnida</taxon>
        <taxon>Araneae</taxon>
        <taxon>Araneomorphae</taxon>
        <taxon>Entelegynae</taxon>
        <taxon>Araneoidea</taxon>
        <taxon>Araneidae</taxon>
        <taxon>Araneus</taxon>
    </lineage>
</organism>
<dbReference type="Proteomes" id="UP000499080">
    <property type="component" value="Unassembled WGS sequence"/>
</dbReference>
<name>A0A4Y2BXJ5_ARAVE</name>
<accession>A0A4Y2BXJ5</accession>
<proteinExistence type="predicted"/>
<dbReference type="AlphaFoldDB" id="A0A4Y2BXJ5"/>